<name>A0A2W7RNH6_9BACT</name>
<comment type="caution">
    <text evidence="2">The sequence shown here is derived from an EMBL/GenBank/DDBJ whole genome shotgun (WGS) entry which is preliminary data.</text>
</comment>
<keyword evidence="1" id="KW-0732">Signal</keyword>
<evidence type="ECO:0000313" key="2">
    <source>
        <dbReference type="EMBL" id="PZX61944.1"/>
    </source>
</evidence>
<dbReference type="Proteomes" id="UP000249720">
    <property type="component" value="Unassembled WGS sequence"/>
</dbReference>
<evidence type="ECO:0000256" key="1">
    <source>
        <dbReference type="SAM" id="SignalP"/>
    </source>
</evidence>
<gene>
    <name evidence="2" type="ORF">LX80_02108</name>
</gene>
<dbReference type="AlphaFoldDB" id="A0A2W7RNH6"/>
<proteinExistence type="predicted"/>
<feature type="signal peptide" evidence="1">
    <location>
        <begin position="1"/>
        <end position="21"/>
    </location>
</feature>
<protein>
    <submittedName>
        <fullName evidence="2">Uncharacterized protein</fullName>
    </submittedName>
</protein>
<accession>A0A2W7RNH6</accession>
<reference evidence="2 3" key="1">
    <citation type="submission" date="2018-06" db="EMBL/GenBank/DDBJ databases">
        <title>Genomic Encyclopedia of Archaeal and Bacterial Type Strains, Phase II (KMG-II): from individual species to whole genera.</title>
        <authorList>
            <person name="Goeker M."/>
        </authorList>
    </citation>
    <scope>NUCLEOTIDE SEQUENCE [LARGE SCALE GENOMIC DNA]</scope>
    <source>
        <strain evidence="2 3">DSM 23241</strain>
    </source>
</reference>
<evidence type="ECO:0000313" key="3">
    <source>
        <dbReference type="Proteomes" id="UP000249720"/>
    </source>
</evidence>
<keyword evidence="3" id="KW-1185">Reference proteome</keyword>
<feature type="chain" id="PRO_5015871157" evidence="1">
    <location>
        <begin position="22"/>
        <end position="320"/>
    </location>
</feature>
<organism evidence="2 3">
    <name type="scientific">Hydrotalea sandarakina</name>
    <dbReference type="NCBI Taxonomy" id="1004304"/>
    <lineage>
        <taxon>Bacteria</taxon>
        <taxon>Pseudomonadati</taxon>
        <taxon>Bacteroidota</taxon>
        <taxon>Chitinophagia</taxon>
        <taxon>Chitinophagales</taxon>
        <taxon>Chitinophagaceae</taxon>
        <taxon>Hydrotalea</taxon>
    </lineage>
</organism>
<dbReference type="EMBL" id="QKZV01000006">
    <property type="protein sequence ID" value="PZX61944.1"/>
    <property type="molecule type" value="Genomic_DNA"/>
</dbReference>
<sequence>MINMKYFLIAIFLLFCNISFSQSSKALHQIKPKWKLGDVKKIHAESYSKVFIKDSLFNNTEAKADYYMKVTDTTKNYTILYYSEPNTLDIKTNTAITKVDSAVNIFTKIFKNIEKETKYFQYELLVDKNTGQAFKVKNSDKLLELIEKVTSTIIDEFGQKIGKTSIQIDSMKQKLVSNFKTNEPKILETIINEYNYVMGAYSLTFPYNSSVSQNVMVYDVNAMSEFGDIEMPAVITTSSKKNDDNLIVNTDIDYDKEFLLEQIKKKYKNMNDLTTDDIFLSEKTETSFTTTTNWIISQKSDVVFKTKEVKVINATSVTFQ</sequence>